<evidence type="ECO:0000256" key="5">
    <source>
        <dbReference type="RuleBase" id="RU362125"/>
    </source>
</evidence>
<dbReference type="RefSeq" id="WP_110565845.1">
    <property type="nucleotide sequence ID" value="NZ_PYBV01000030.1"/>
</dbReference>
<keyword evidence="3 5" id="KW-0285">Flavoprotein</keyword>
<protein>
    <submittedName>
        <fullName evidence="9">Acyl-CoA dehydrogenase</fullName>
    </submittedName>
</protein>
<evidence type="ECO:0000259" key="8">
    <source>
        <dbReference type="Pfam" id="PF02771"/>
    </source>
</evidence>
<dbReference type="CDD" id="cd00567">
    <property type="entry name" value="ACAD"/>
    <property type="match status" value="1"/>
</dbReference>
<dbReference type="Gene3D" id="1.10.540.10">
    <property type="entry name" value="Acyl-CoA dehydrogenase/oxidase, N-terminal domain"/>
    <property type="match status" value="1"/>
</dbReference>
<dbReference type="SUPFAM" id="SSF47203">
    <property type="entry name" value="Acyl-CoA dehydrogenase C-terminal domain-like"/>
    <property type="match status" value="1"/>
</dbReference>
<evidence type="ECO:0000313" key="9">
    <source>
        <dbReference type="EMBL" id="PYC66842.1"/>
    </source>
</evidence>
<comment type="similarity">
    <text evidence="2 5">Belongs to the acyl-CoA dehydrogenase family.</text>
</comment>
<dbReference type="Proteomes" id="UP000248333">
    <property type="component" value="Unassembled WGS sequence"/>
</dbReference>
<dbReference type="SUPFAM" id="SSF56645">
    <property type="entry name" value="Acyl-CoA dehydrogenase NM domain-like"/>
    <property type="match status" value="1"/>
</dbReference>
<accession>A0A318NE42</accession>
<evidence type="ECO:0000313" key="10">
    <source>
        <dbReference type="Proteomes" id="UP000248333"/>
    </source>
</evidence>
<dbReference type="Gene3D" id="1.20.140.10">
    <property type="entry name" value="Butyryl-CoA Dehydrogenase, subunit A, domain 3"/>
    <property type="match status" value="1"/>
</dbReference>
<organism evidence="9 10">
    <name type="scientific">Micromonospora arborensis</name>
    <dbReference type="NCBI Taxonomy" id="2116518"/>
    <lineage>
        <taxon>Bacteria</taxon>
        <taxon>Bacillati</taxon>
        <taxon>Actinomycetota</taxon>
        <taxon>Actinomycetes</taxon>
        <taxon>Micromonosporales</taxon>
        <taxon>Micromonosporaceae</taxon>
        <taxon>Micromonospora</taxon>
    </lineage>
</organism>
<dbReference type="InterPro" id="IPR036250">
    <property type="entry name" value="AcylCo_DH-like_C"/>
</dbReference>
<feature type="domain" description="Acyl-CoA oxidase/dehydrogenase middle" evidence="7">
    <location>
        <begin position="112"/>
        <end position="202"/>
    </location>
</feature>
<evidence type="ECO:0000256" key="3">
    <source>
        <dbReference type="ARBA" id="ARBA00022630"/>
    </source>
</evidence>
<evidence type="ECO:0000259" key="7">
    <source>
        <dbReference type="Pfam" id="PF02770"/>
    </source>
</evidence>
<dbReference type="Pfam" id="PF00441">
    <property type="entry name" value="Acyl-CoA_dh_1"/>
    <property type="match status" value="1"/>
</dbReference>
<dbReference type="InterPro" id="IPR009100">
    <property type="entry name" value="AcylCoA_DH/oxidase_NM_dom_sf"/>
</dbReference>
<dbReference type="PANTHER" id="PTHR43884">
    <property type="entry name" value="ACYL-COA DEHYDROGENASE"/>
    <property type="match status" value="1"/>
</dbReference>
<name>A0A318NE42_9ACTN</name>
<dbReference type="InterPro" id="IPR006091">
    <property type="entry name" value="Acyl-CoA_Oxase/DH_mid-dom"/>
</dbReference>
<evidence type="ECO:0000256" key="2">
    <source>
        <dbReference type="ARBA" id="ARBA00009347"/>
    </source>
</evidence>
<dbReference type="InterPro" id="IPR037069">
    <property type="entry name" value="AcylCoA_DH/ox_N_sf"/>
</dbReference>
<comment type="cofactor">
    <cofactor evidence="1 5">
        <name>FAD</name>
        <dbReference type="ChEBI" id="CHEBI:57692"/>
    </cofactor>
</comment>
<keyword evidence="4 5" id="KW-0274">FAD</keyword>
<feature type="domain" description="Acyl-CoA dehydrogenase/oxidase N-terminal" evidence="8">
    <location>
        <begin position="4"/>
        <end position="109"/>
    </location>
</feature>
<proteinExistence type="inferred from homology"/>
<dbReference type="AlphaFoldDB" id="A0A318NE42"/>
<keyword evidence="10" id="KW-1185">Reference proteome</keyword>
<evidence type="ECO:0000256" key="4">
    <source>
        <dbReference type="ARBA" id="ARBA00022827"/>
    </source>
</evidence>
<dbReference type="GO" id="GO:0050660">
    <property type="term" value="F:flavin adenine dinucleotide binding"/>
    <property type="evidence" value="ECO:0007669"/>
    <property type="project" value="InterPro"/>
</dbReference>
<sequence>MADVRADLQALVTDLIAGHAGEWDRRGEIPVEVIRKAGAAGVLCAQVGTAHGGPGLSSVDNGELTAYTGGLCSSFRSLMTSQGMAAWTISRLGDAGQQREWLSRLTGGELAAVAFSEPNAGSDLSAMDTLIELDGDRVTVTGAKRWVTGAAYADVVLVFGRYGAGAAAILVPTTAPGVTVTRVPDPLGCRAAGHADVRLDAVRLPAASLLRGAGQPLSLLVTTALTYGRISVAWGCAGIMRACLAASAAHATTRQQFGVALADHQLIARHLAEQYVAEQSATRLCAHASAAWDANSPELVTAAVVAKHRAAGDATRVAASAVQVLASAGAQDGHVVARAHRDAKLMEVIEGTNEICQLLLAEHVLATTGGAR</sequence>
<keyword evidence="5" id="KW-0560">Oxidoreductase</keyword>
<dbReference type="GO" id="GO:0003995">
    <property type="term" value="F:acyl-CoA dehydrogenase activity"/>
    <property type="evidence" value="ECO:0007669"/>
    <property type="project" value="TreeGrafter"/>
</dbReference>
<dbReference type="InterPro" id="IPR013786">
    <property type="entry name" value="AcylCoA_DH/ox_N"/>
</dbReference>
<dbReference type="InterPro" id="IPR009075">
    <property type="entry name" value="AcylCo_DH/oxidase_C"/>
</dbReference>
<dbReference type="PANTHER" id="PTHR43884:SF12">
    <property type="entry name" value="ISOVALERYL-COA DEHYDROGENASE, MITOCHONDRIAL-RELATED"/>
    <property type="match status" value="1"/>
</dbReference>
<dbReference type="EMBL" id="PYBV01000030">
    <property type="protein sequence ID" value="PYC66842.1"/>
    <property type="molecule type" value="Genomic_DNA"/>
</dbReference>
<dbReference type="Pfam" id="PF02771">
    <property type="entry name" value="Acyl-CoA_dh_N"/>
    <property type="match status" value="1"/>
</dbReference>
<dbReference type="Pfam" id="PF02770">
    <property type="entry name" value="Acyl-CoA_dh_M"/>
    <property type="match status" value="1"/>
</dbReference>
<reference evidence="9 10" key="1">
    <citation type="submission" date="2018-03" db="EMBL/GenBank/DDBJ databases">
        <title>Bioinformatic expansion and discovery of thiopeptide antibiotics.</title>
        <authorList>
            <person name="Schwalen C.J."/>
            <person name="Hudson G.A."/>
            <person name="Mitchell D.A."/>
        </authorList>
    </citation>
    <scope>NUCLEOTIDE SEQUENCE [LARGE SCALE GENOMIC DNA]</scope>
    <source>
        <strain evidence="9 10">NRRL 8041</strain>
    </source>
</reference>
<dbReference type="InterPro" id="IPR046373">
    <property type="entry name" value="Acyl-CoA_Oxase/DH_mid-dom_sf"/>
</dbReference>
<dbReference type="Gene3D" id="2.40.110.10">
    <property type="entry name" value="Butyryl-CoA Dehydrogenase, subunit A, domain 2"/>
    <property type="match status" value="1"/>
</dbReference>
<evidence type="ECO:0000256" key="1">
    <source>
        <dbReference type="ARBA" id="ARBA00001974"/>
    </source>
</evidence>
<gene>
    <name evidence="9" type="ORF">C7C45_23390</name>
</gene>
<dbReference type="OrthoDB" id="9802447at2"/>
<evidence type="ECO:0000259" key="6">
    <source>
        <dbReference type="Pfam" id="PF00441"/>
    </source>
</evidence>
<feature type="domain" description="Acyl-CoA dehydrogenase/oxidase C-terminal" evidence="6">
    <location>
        <begin position="221"/>
        <end position="364"/>
    </location>
</feature>
<comment type="caution">
    <text evidence="9">The sequence shown here is derived from an EMBL/GenBank/DDBJ whole genome shotgun (WGS) entry which is preliminary data.</text>
</comment>